<evidence type="ECO:0000256" key="4">
    <source>
        <dbReference type="ARBA" id="ARBA00005250"/>
    </source>
</evidence>
<keyword evidence="8 13" id="KW-0732">Signal</keyword>
<comment type="catalytic activity">
    <reaction evidence="1">
        <text>a beta-lactam + H2O = a substituted beta-amino acid</text>
        <dbReference type="Rhea" id="RHEA:20401"/>
        <dbReference type="ChEBI" id="CHEBI:15377"/>
        <dbReference type="ChEBI" id="CHEBI:35627"/>
        <dbReference type="ChEBI" id="CHEBI:140347"/>
        <dbReference type="EC" id="3.5.2.6"/>
    </reaction>
</comment>
<dbReference type="InterPro" id="IPR058199">
    <property type="entry name" value="BlaB//VIM/IMP-1"/>
</dbReference>
<reference evidence="15 16" key="1">
    <citation type="submission" date="2020-02" db="EMBL/GenBank/DDBJ databases">
        <title>Draft genome sequence of two Spirosoma agri KCTC 52727 and Spirosoma terrae KCTC 52035.</title>
        <authorList>
            <person name="Rojas J."/>
            <person name="Ambika Manirajan B."/>
            <person name="Suarez C."/>
            <person name="Ratering S."/>
            <person name="Schnell S."/>
        </authorList>
    </citation>
    <scope>NUCLEOTIDE SEQUENCE [LARGE SCALE GENOMIC DNA]</scope>
    <source>
        <strain evidence="15 16">KCTC 52035</strain>
    </source>
</reference>
<evidence type="ECO:0000256" key="3">
    <source>
        <dbReference type="ARBA" id="ARBA00004418"/>
    </source>
</evidence>
<dbReference type="RefSeq" id="WP_163946015.1">
    <property type="nucleotide sequence ID" value="NZ_JAAFZH010000003.1"/>
</dbReference>
<dbReference type="CDD" id="cd16304">
    <property type="entry name" value="BcII-like_MBL-B1"/>
    <property type="match status" value="1"/>
</dbReference>
<evidence type="ECO:0000256" key="8">
    <source>
        <dbReference type="ARBA" id="ARBA00022729"/>
    </source>
</evidence>
<keyword evidence="11" id="KW-0862">Zinc</keyword>
<evidence type="ECO:0000256" key="6">
    <source>
        <dbReference type="ARBA" id="ARBA00012865"/>
    </source>
</evidence>
<keyword evidence="7" id="KW-0479">Metal-binding</keyword>
<proteinExistence type="inferred from homology"/>
<dbReference type="InterPro" id="IPR050855">
    <property type="entry name" value="NDM-1-like"/>
</dbReference>
<keyword evidence="16" id="KW-1185">Reference proteome</keyword>
<keyword evidence="12" id="KW-0046">Antibiotic resistance</keyword>
<dbReference type="GO" id="GO:0046677">
    <property type="term" value="P:response to antibiotic"/>
    <property type="evidence" value="ECO:0007669"/>
    <property type="project" value="UniProtKB-KW"/>
</dbReference>
<evidence type="ECO:0000313" key="16">
    <source>
        <dbReference type="Proteomes" id="UP000474175"/>
    </source>
</evidence>
<dbReference type="Proteomes" id="UP000474175">
    <property type="component" value="Unassembled WGS sequence"/>
</dbReference>
<accession>A0A6L9L6J9</accession>
<dbReference type="InterPro" id="IPR001018">
    <property type="entry name" value="Beta-lactamase_class-B_CS"/>
</dbReference>
<evidence type="ECO:0000256" key="9">
    <source>
        <dbReference type="ARBA" id="ARBA00022764"/>
    </source>
</evidence>
<dbReference type="Pfam" id="PF00753">
    <property type="entry name" value="Lactamase_B"/>
    <property type="match status" value="1"/>
</dbReference>
<comment type="similarity">
    <text evidence="4">Belongs to the metallo-beta-lactamase superfamily. Class-B beta-lactamase family.</text>
</comment>
<evidence type="ECO:0000259" key="14">
    <source>
        <dbReference type="SMART" id="SM00849"/>
    </source>
</evidence>
<feature type="domain" description="Metallo-beta-lactamase" evidence="14">
    <location>
        <begin position="51"/>
        <end position="225"/>
    </location>
</feature>
<dbReference type="PANTHER" id="PTHR42951:SF4">
    <property type="entry name" value="ACYL-COENZYME A THIOESTERASE MBLAC2"/>
    <property type="match status" value="1"/>
</dbReference>
<evidence type="ECO:0000256" key="5">
    <source>
        <dbReference type="ARBA" id="ARBA00011245"/>
    </source>
</evidence>
<evidence type="ECO:0000313" key="15">
    <source>
        <dbReference type="EMBL" id="NDU94962.1"/>
    </source>
</evidence>
<gene>
    <name evidence="15" type="primary">bla</name>
    <name evidence="15" type="ORF">GK108_08765</name>
</gene>
<dbReference type="Gene3D" id="3.60.15.10">
    <property type="entry name" value="Ribonuclease Z/Hydroxyacylglutathione hydrolase-like"/>
    <property type="match status" value="1"/>
</dbReference>
<evidence type="ECO:0000256" key="11">
    <source>
        <dbReference type="ARBA" id="ARBA00022833"/>
    </source>
</evidence>
<dbReference type="NCBIfam" id="NF012229">
    <property type="entry name" value="bla_class_B_core"/>
    <property type="match status" value="1"/>
</dbReference>
<dbReference type="GO" id="GO:0017001">
    <property type="term" value="P:antibiotic catabolic process"/>
    <property type="evidence" value="ECO:0007669"/>
    <property type="project" value="InterPro"/>
</dbReference>
<dbReference type="SUPFAM" id="SSF56281">
    <property type="entry name" value="Metallo-hydrolase/oxidoreductase"/>
    <property type="match status" value="1"/>
</dbReference>
<dbReference type="EC" id="3.5.2.6" evidence="6"/>
<name>A0A6L9L6J9_9BACT</name>
<comment type="subcellular location">
    <subcellularLocation>
        <location evidence="3">Periplasm</location>
    </subcellularLocation>
</comment>
<evidence type="ECO:0000256" key="13">
    <source>
        <dbReference type="SAM" id="SignalP"/>
    </source>
</evidence>
<dbReference type="InterPro" id="IPR047917">
    <property type="entry name" value="BcII-like_MBL-B1"/>
</dbReference>
<dbReference type="NCBIfam" id="NF033088">
    <property type="entry name" value="bla_subclass_B1"/>
    <property type="match status" value="1"/>
</dbReference>
<protein>
    <recommendedName>
        <fullName evidence="6">beta-lactamase</fullName>
        <ecNumber evidence="6">3.5.2.6</ecNumber>
    </recommendedName>
</protein>
<feature type="chain" id="PRO_5026976251" description="beta-lactamase" evidence="13">
    <location>
        <begin position="20"/>
        <end position="250"/>
    </location>
</feature>
<dbReference type="PANTHER" id="PTHR42951">
    <property type="entry name" value="METALLO-BETA-LACTAMASE DOMAIN-CONTAINING"/>
    <property type="match status" value="1"/>
</dbReference>
<dbReference type="SMART" id="SM00849">
    <property type="entry name" value="Lactamase_B"/>
    <property type="match status" value="1"/>
</dbReference>
<sequence>MRFFSLLIIAQLLSGLAYAQTIQKPKLSVTQLTDQVYVHVTYGIYQNSAVQSNGLIIKTNDGIVLVDTGWDTEKDTDNTRQILQWVTDNLHQPVRLCIVTHFHDDRVGGISELHKANVRVISTPLTAQKSVKEGYESPDAILPNDTTFTIGDVPIRCYFPGEGHTSDNIVVWLPNQKILHGGCFVKSVGAFGMGNVADANLNEWSNSMRRVLDRFGSATVVVPGHDEWGDTTALHHTLRLLEKHAASKKR</sequence>
<evidence type="ECO:0000256" key="10">
    <source>
        <dbReference type="ARBA" id="ARBA00022801"/>
    </source>
</evidence>
<dbReference type="GO" id="GO:0042597">
    <property type="term" value="C:periplasmic space"/>
    <property type="evidence" value="ECO:0007669"/>
    <property type="project" value="UniProtKB-SubCell"/>
</dbReference>
<dbReference type="AlphaFoldDB" id="A0A6L9L6J9"/>
<keyword evidence="9" id="KW-0574">Periplasm</keyword>
<organism evidence="15 16">
    <name type="scientific">Spirosoma terrae</name>
    <dbReference type="NCBI Taxonomy" id="1968276"/>
    <lineage>
        <taxon>Bacteria</taxon>
        <taxon>Pseudomonadati</taxon>
        <taxon>Bacteroidota</taxon>
        <taxon>Cytophagia</taxon>
        <taxon>Cytophagales</taxon>
        <taxon>Cytophagaceae</taxon>
        <taxon>Spirosoma</taxon>
    </lineage>
</organism>
<feature type="signal peptide" evidence="13">
    <location>
        <begin position="1"/>
        <end position="19"/>
    </location>
</feature>
<comment type="cofactor">
    <cofactor evidence="2">
        <name>Zn(2+)</name>
        <dbReference type="ChEBI" id="CHEBI:29105"/>
    </cofactor>
</comment>
<keyword evidence="10" id="KW-0378">Hydrolase</keyword>
<dbReference type="GO" id="GO:0008270">
    <property type="term" value="F:zinc ion binding"/>
    <property type="evidence" value="ECO:0007669"/>
    <property type="project" value="InterPro"/>
</dbReference>
<evidence type="ECO:0000256" key="1">
    <source>
        <dbReference type="ARBA" id="ARBA00001526"/>
    </source>
</evidence>
<dbReference type="PROSITE" id="PS00744">
    <property type="entry name" value="BETA_LACTAMASE_B_2"/>
    <property type="match status" value="1"/>
</dbReference>
<dbReference type="InterPro" id="IPR036866">
    <property type="entry name" value="RibonucZ/Hydroxyglut_hydro"/>
</dbReference>
<evidence type="ECO:0000256" key="12">
    <source>
        <dbReference type="ARBA" id="ARBA00023251"/>
    </source>
</evidence>
<comment type="caution">
    <text evidence="15">The sequence shown here is derived from an EMBL/GenBank/DDBJ whole genome shotgun (WGS) entry which is preliminary data.</text>
</comment>
<dbReference type="GO" id="GO:0008800">
    <property type="term" value="F:beta-lactamase activity"/>
    <property type="evidence" value="ECO:0007669"/>
    <property type="project" value="UniProtKB-EC"/>
</dbReference>
<comment type="subunit">
    <text evidence="5">Monomer.</text>
</comment>
<evidence type="ECO:0000256" key="7">
    <source>
        <dbReference type="ARBA" id="ARBA00022723"/>
    </source>
</evidence>
<dbReference type="InterPro" id="IPR001279">
    <property type="entry name" value="Metallo-B-lactamas"/>
</dbReference>
<evidence type="ECO:0000256" key="2">
    <source>
        <dbReference type="ARBA" id="ARBA00001947"/>
    </source>
</evidence>
<dbReference type="EMBL" id="JAAFZH010000003">
    <property type="protein sequence ID" value="NDU94962.1"/>
    <property type="molecule type" value="Genomic_DNA"/>
</dbReference>